<name>A0A2T3INB9_9GAMM</name>
<protein>
    <submittedName>
        <fullName evidence="1">Uncharacterized protein</fullName>
    </submittedName>
</protein>
<accession>A0A2T3INB9</accession>
<keyword evidence="2" id="KW-1185">Reference proteome</keyword>
<evidence type="ECO:0000313" key="1">
    <source>
        <dbReference type="EMBL" id="PSU29843.1"/>
    </source>
</evidence>
<comment type="caution">
    <text evidence="1">The sequence shown here is derived from an EMBL/GenBank/DDBJ whole genome shotgun (WGS) entry which is preliminary data.</text>
</comment>
<organism evidence="1 2">
    <name type="scientific">Photobacterium lutimaris</name>
    <dbReference type="NCBI Taxonomy" id="388278"/>
    <lineage>
        <taxon>Bacteria</taxon>
        <taxon>Pseudomonadati</taxon>
        <taxon>Pseudomonadota</taxon>
        <taxon>Gammaproteobacteria</taxon>
        <taxon>Vibrionales</taxon>
        <taxon>Vibrionaceae</taxon>
        <taxon>Photobacterium</taxon>
    </lineage>
</organism>
<reference evidence="1 2" key="1">
    <citation type="submission" date="2018-03" db="EMBL/GenBank/DDBJ databases">
        <title>Whole genome sequencing of Histamine producing bacteria.</title>
        <authorList>
            <person name="Butler K."/>
        </authorList>
    </citation>
    <scope>NUCLEOTIDE SEQUENCE [LARGE SCALE GENOMIC DNA]</scope>
    <source>
        <strain evidence="1 2">JCM 13586</strain>
    </source>
</reference>
<dbReference type="Proteomes" id="UP000241222">
    <property type="component" value="Unassembled WGS sequence"/>
</dbReference>
<dbReference type="EMBL" id="PYMH01000018">
    <property type="protein sequence ID" value="PSU29843.1"/>
    <property type="molecule type" value="Genomic_DNA"/>
</dbReference>
<dbReference type="AlphaFoldDB" id="A0A2T3INB9"/>
<proteinExistence type="predicted"/>
<gene>
    <name evidence="1" type="ORF">C9I99_24220</name>
</gene>
<evidence type="ECO:0000313" key="2">
    <source>
        <dbReference type="Proteomes" id="UP000241222"/>
    </source>
</evidence>
<sequence>MGFSFIIQLKNCALEKKCANSWSSFLIAPALKRPGMLKALGPGVFHETTWSAPKGKRDNAHSASIV</sequence>